<protein>
    <submittedName>
        <fullName evidence="2">DUF1345 domain-containing protein</fullName>
    </submittedName>
</protein>
<dbReference type="EMBL" id="JBHULN010000002">
    <property type="protein sequence ID" value="MFD2570127.1"/>
    <property type="molecule type" value="Genomic_DNA"/>
</dbReference>
<dbReference type="Pfam" id="PF07077">
    <property type="entry name" value="DUF1345"/>
    <property type="match status" value="1"/>
</dbReference>
<dbReference type="RefSeq" id="WP_381520320.1">
    <property type="nucleotide sequence ID" value="NZ_JBHULN010000002.1"/>
</dbReference>
<organism evidence="2 3">
    <name type="scientific">Spirosoma soli</name>
    <dbReference type="NCBI Taxonomy" id="1770529"/>
    <lineage>
        <taxon>Bacteria</taxon>
        <taxon>Pseudomonadati</taxon>
        <taxon>Bacteroidota</taxon>
        <taxon>Cytophagia</taxon>
        <taxon>Cytophagales</taxon>
        <taxon>Cytophagaceae</taxon>
        <taxon>Spirosoma</taxon>
    </lineage>
</organism>
<keyword evidence="3" id="KW-1185">Reference proteome</keyword>
<proteinExistence type="predicted"/>
<accession>A0ABW5M375</accession>
<keyword evidence="1" id="KW-0472">Membrane</keyword>
<name>A0ABW5M375_9BACT</name>
<evidence type="ECO:0000256" key="1">
    <source>
        <dbReference type="SAM" id="Phobius"/>
    </source>
</evidence>
<comment type="caution">
    <text evidence="2">The sequence shown here is derived from an EMBL/GenBank/DDBJ whole genome shotgun (WGS) entry which is preliminary data.</text>
</comment>
<feature type="transmembrane region" description="Helical" evidence="1">
    <location>
        <begin position="83"/>
        <end position="102"/>
    </location>
</feature>
<keyword evidence="1" id="KW-0812">Transmembrane</keyword>
<reference evidence="3" key="1">
    <citation type="journal article" date="2019" name="Int. J. Syst. Evol. Microbiol.">
        <title>The Global Catalogue of Microorganisms (GCM) 10K type strain sequencing project: providing services to taxonomists for standard genome sequencing and annotation.</title>
        <authorList>
            <consortium name="The Broad Institute Genomics Platform"/>
            <consortium name="The Broad Institute Genome Sequencing Center for Infectious Disease"/>
            <person name="Wu L."/>
            <person name="Ma J."/>
        </authorList>
    </citation>
    <scope>NUCLEOTIDE SEQUENCE [LARGE SCALE GENOMIC DNA]</scope>
    <source>
        <strain evidence="3">KCTC 42805</strain>
    </source>
</reference>
<sequence>MISALLRYVSCLDTHHRLMIALPVSIIAYFIIPADFDTPARITIVWVSYAMTVLSLVWTSIILLHPRDLPRISKIQDSSRTVILIFVVGAAVASLFAVIALLDGMGKTDRLAHILLAVLAVACAWGLVHTVFTIRYAHLYYGNQSDPAKRPGGLDFPHEPEPDYLDFAYFSFVIGMTSQVSDVAIGSRPIRRTALAHGVVSFVFNTIIIALTISSLSGAL</sequence>
<feature type="transmembrane region" description="Helical" evidence="1">
    <location>
        <begin position="194"/>
        <end position="216"/>
    </location>
</feature>
<keyword evidence="1" id="KW-1133">Transmembrane helix</keyword>
<gene>
    <name evidence="2" type="ORF">ACFSUS_05735</name>
</gene>
<feature type="transmembrane region" description="Helical" evidence="1">
    <location>
        <begin position="114"/>
        <end position="137"/>
    </location>
</feature>
<feature type="transmembrane region" description="Helical" evidence="1">
    <location>
        <begin position="15"/>
        <end position="32"/>
    </location>
</feature>
<dbReference type="Proteomes" id="UP001597469">
    <property type="component" value="Unassembled WGS sequence"/>
</dbReference>
<feature type="transmembrane region" description="Helical" evidence="1">
    <location>
        <begin position="44"/>
        <end position="63"/>
    </location>
</feature>
<dbReference type="InterPro" id="IPR009781">
    <property type="entry name" value="DUF1345"/>
</dbReference>
<evidence type="ECO:0000313" key="3">
    <source>
        <dbReference type="Proteomes" id="UP001597469"/>
    </source>
</evidence>
<evidence type="ECO:0000313" key="2">
    <source>
        <dbReference type="EMBL" id="MFD2570127.1"/>
    </source>
</evidence>